<evidence type="ECO:0000256" key="2">
    <source>
        <dbReference type="ARBA" id="ARBA00023239"/>
    </source>
</evidence>
<evidence type="ECO:0000313" key="6">
    <source>
        <dbReference type="Proteomes" id="UP000758856"/>
    </source>
</evidence>
<dbReference type="InterPro" id="IPR029045">
    <property type="entry name" value="ClpP/crotonase-like_dom_sf"/>
</dbReference>
<dbReference type="EMBL" id="JAFBCY010000004">
    <property type="protein sequence ID" value="MBM7853176.1"/>
    <property type="molecule type" value="Genomic_DNA"/>
</dbReference>
<evidence type="ECO:0000313" key="5">
    <source>
        <dbReference type="EMBL" id="MBM7853176.1"/>
    </source>
</evidence>
<dbReference type="CDD" id="cd06558">
    <property type="entry name" value="crotonase-like"/>
    <property type="match status" value="1"/>
</dbReference>
<dbReference type="Gene3D" id="1.10.12.10">
    <property type="entry name" value="Lyase 2-enoyl-coa Hydratase, Chain A, domain 2"/>
    <property type="match status" value="1"/>
</dbReference>
<dbReference type="EMBL" id="BSFF01000010">
    <property type="protein sequence ID" value="GLK57610.1"/>
    <property type="molecule type" value="Genomic_DNA"/>
</dbReference>
<sequence length="263" mass="27370">MTEPAASVKLLREGARATILIDRPAKKNAIDEATWRAFPVVAAEIAADPEIAVVVVRGAGGVFSAGADIGEFVALTTADEARRRSYADAVRDGEEAIARIAQPTIAAIEGVCVGGGCQIALACDIRVATEGTRFGVTPARLGIVYPVESTARLVGAVGASAAKELLFTARLMGADEALAKRLIDRLTAPDALDGAIDELVAAMAAASRYSIDAAKRTVDAIAAGAPDPVALDSLWRGGFSGEDLKEGAQAFLDKRLPRFTWRP</sequence>
<protein>
    <submittedName>
        <fullName evidence="4 5">Enoyl-CoA hydratase</fullName>
    </submittedName>
</protein>
<dbReference type="InterPro" id="IPR001753">
    <property type="entry name" value="Enoyl-CoA_hydra/iso"/>
</dbReference>
<keyword evidence="2" id="KW-0456">Lyase</keyword>
<name>A0A9W6MTA6_9HYPH</name>
<comment type="similarity">
    <text evidence="1 3">Belongs to the enoyl-CoA hydratase/isomerase family.</text>
</comment>
<dbReference type="GO" id="GO:0016829">
    <property type="term" value="F:lyase activity"/>
    <property type="evidence" value="ECO:0007669"/>
    <property type="project" value="UniProtKB-KW"/>
</dbReference>
<dbReference type="InterPro" id="IPR018376">
    <property type="entry name" value="Enoyl-CoA_hyd/isom_CS"/>
</dbReference>
<dbReference type="Proteomes" id="UP000758856">
    <property type="component" value="Unassembled WGS sequence"/>
</dbReference>
<reference evidence="4" key="3">
    <citation type="submission" date="2023-01" db="EMBL/GenBank/DDBJ databases">
        <authorList>
            <person name="Sun Q."/>
            <person name="Evtushenko L."/>
        </authorList>
    </citation>
    <scope>NUCLEOTIDE SEQUENCE</scope>
    <source>
        <strain evidence="4">VKM B-1606</strain>
    </source>
</reference>
<proteinExistence type="inferred from homology"/>
<organism evidence="4 7">
    <name type="scientific">Methylopila capsulata</name>
    <dbReference type="NCBI Taxonomy" id="61654"/>
    <lineage>
        <taxon>Bacteria</taxon>
        <taxon>Pseudomonadati</taxon>
        <taxon>Pseudomonadota</taxon>
        <taxon>Alphaproteobacteria</taxon>
        <taxon>Hyphomicrobiales</taxon>
        <taxon>Methylopilaceae</taxon>
        <taxon>Methylopila</taxon>
    </lineage>
</organism>
<keyword evidence="6" id="KW-1185">Reference proteome</keyword>
<evidence type="ECO:0000313" key="4">
    <source>
        <dbReference type="EMBL" id="GLK57610.1"/>
    </source>
</evidence>
<evidence type="ECO:0000256" key="1">
    <source>
        <dbReference type="ARBA" id="ARBA00005254"/>
    </source>
</evidence>
<dbReference type="InterPro" id="IPR014748">
    <property type="entry name" value="Enoyl-CoA_hydra_C"/>
</dbReference>
<dbReference type="PANTHER" id="PTHR11941">
    <property type="entry name" value="ENOYL-COA HYDRATASE-RELATED"/>
    <property type="match status" value="1"/>
</dbReference>
<gene>
    <name evidence="4" type="primary">paaG_2</name>
    <name evidence="4" type="ORF">GCM10008170_36300</name>
    <name evidence="5" type="ORF">JOD31_003427</name>
</gene>
<dbReference type="Pfam" id="PF00378">
    <property type="entry name" value="ECH_1"/>
    <property type="match status" value="1"/>
</dbReference>
<reference evidence="4" key="1">
    <citation type="journal article" date="2014" name="Int. J. Syst. Evol. Microbiol.">
        <title>Complete genome sequence of Corynebacterium casei LMG S-19264T (=DSM 44701T), isolated from a smear-ripened cheese.</title>
        <authorList>
            <consortium name="US DOE Joint Genome Institute (JGI-PGF)"/>
            <person name="Walter F."/>
            <person name="Albersmeier A."/>
            <person name="Kalinowski J."/>
            <person name="Ruckert C."/>
        </authorList>
    </citation>
    <scope>NUCLEOTIDE SEQUENCE</scope>
    <source>
        <strain evidence="4">VKM B-1606</strain>
    </source>
</reference>
<dbReference type="AlphaFoldDB" id="A0A9W6MTA6"/>
<reference evidence="5 6" key="2">
    <citation type="submission" date="2021-01" db="EMBL/GenBank/DDBJ databases">
        <title>Genomic Encyclopedia of Type Strains, Phase IV (KMG-IV): sequencing the most valuable type-strain genomes for metagenomic binning, comparative biology and taxonomic classification.</title>
        <authorList>
            <person name="Goeker M."/>
        </authorList>
    </citation>
    <scope>NUCLEOTIDE SEQUENCE [LARGE SCALE GENOMIC DNA]</scope>
    <source>
        <strain evidence="5 6">DSM 6130</strain>
    </source>
</reference>
<comment type="caution">
    <text evidence="4">The sequence shown here is derived from an EMBL/GenBank/DDBJ whole genome shotgun (WGS) entry which is preliminary data.</text>
</comment>
<accession>A0A9W6MTA6</accession>
<dbReference type="GO" id="GO:0006635">
    <property type="term" value="P:fatty acid beta-oxidation"/>
    <property type="evidence" value="ECO:0007669"/>
    <property type="project" value="TreeGrafter"/>
</dbReference>
<dbReference type="SUPFAM" id="SSF52096">
    <property type="entry name" value="ClpP/crotonase"/>
    <property type="match status" value="1"/>
</dbReference>
<evidence type="ECO:0000313" key="7">
    <source>
        <dbReference type="Proteomes" id="UP001143400"/>
    </source>
</evidence>
<dbReference type="Proteomes" id="UP001143400">
    <property type="component" value="Unassembled WGS sequence"/>
</dbReference>
<evidence type="ECO:0000256" key="3">
    <source>
        <dbReference type="RuleBase" id="RU003707"/>
    </source>
</evidence>
<dbReference type="PROSITE" id="PS00166">
    <property type="entry name" value="ENOYL_COA_HYDRATASE"/>
    <property type="match status" value="1"/>
</dbReference>
<dbReference type="Gene3D" id="3.90.226.10">
    <property type="entry name" value="2-enoyl-CoA Hydratase, Chain A, domain 1"/>
    <property type="match status" value="1"/>
</dbReference>
<dbReference type="PANTHER" id="PTHR11941:SF54">
    <property type="entry name" value="ENOYL-COA HYDRATASE, MITOCHONDRIAL"/>
    <property type="match status" value="1"/>
</dbReference>
<dbReference type="RefSeq" id="WP_204951631.1">
    <property type="nucleotide sequence ID" value="NZ_BSFF01000010.1"/>
</dbReference>